<evidence type="ECO:0000313" key="2">
    <source>
        <dbReference type="Proteomes" id="UP000240760"/>
    </source>
</evidence>
<dbReference type="AlphaFoldDB" id="A0A2T4BST5"/>
<organism evidence="1 2">
    <name type="scientific">Trichoderma longibrachiatum ATCC 18648</name>
    <dbReference type="NCBI Taxonomy" id="983965"/>
    <lineage>
        <taxon>Eukaryota</taxon>
        <taxon>Fungi</taxon>
        <taxon>Dikarya</taxon>
        <taxon>Ascomycota</taxon>
        <taxon>Pezizomycotina</taxon>
        <taxon>Sordariomycetes</taxon>
        <taxon>Hypocreomycetidae</taxon>
        <taxon>Hypocreales</taxon>
        <taxon>Hypocreaceae</taxon>
        <taxon>Trichoderma</taxon>
    </lineage>
</organism>
<gene>
    <name evidence="1" type="ORF">M440DRAFT_165425</name>
</gene>
<evidence type="ECO:0000313" key="1">
    <source>
        <dbReference type="EMBL" id="PTB72369.1"/>
    </source>
</evidence>
<accession>A0A2T4BST5</accession>
<proteinExistence type="predicted"/>
<name>A0A2T4BST5_TRILO</name>
<keyword evidence="2" id="KW-1185">Reference proteome</keyword>
<sequence length="149" mass="17446">MRLLEQSIFRWALILLDSTCSRDHRCDGRPKRYEHTMPSRSEPRRECQSLTELGRHQQDYSHFWPNQAASDSASFSTPLLANSWSKIRQDQVPPYPSCRHAESGTNLTSRRWLITQFLIGKRRLRSWIKSHCSSASLLCMDDCDWQPAH</sequence>
<dbReference type="EMBL" id="KZ679142">
    <property type="protein sequence ID" value="PTB72369.1"/>
    <property type="molecule type" value="Genomic_DNA"/>
</dbReference>
<reference evidence="1 2" key="1">
    <citation type="submission" date="2016-07" db="EMBL/GenBank/DDBJ databases">
        <title>Multiple horizontal gene transfer events from other fungi enriched the ability of initially mycotrophic Trichoderma (Ascomycota) to feed on dead plant biomass.</title>
        <authorList>
            <consortium name="DOE Joint Genome Institute"/>
            <person name="Aerts A."/>
            <person name="Atanasova L."/>
            <person name="Chenthamara K."/>
            <person name="Zhang J."/>
            <person name="Grujic M."/>
            <person name="Henrissat B."/>
            <person name="Kuo A."/>
            <person name="Salamov A."/>
            <person name="Lipzen A."/>
            <person name="Labutti K."/>
            <person name="Barry K."/>
            <person name="Miao Y."/>
            <person name="Rahimi M.J."/>
            <person name="Shen Q."/>
            <person name="Grigoriev I.V."/>
            <person name="Kubicek C.P."/>
            <person name="Druzhinina I.S."/>
        </authorList>
    </citation>
    <scope>NUCLEOTIDE SEQUENCE [LARGE SCALE GENOMIC DNA]</scope>
    <source>
        <strain evidence="1 2">ATCC 18648</strain>
    </source>
</reference>
<protein>
    <submittedName>
        <fullName evidence="1">Uncharacterized protein</fullName>
    </submittedName>
</protein>
<dbReference type="Proteomes" id="UP000240760">
    <property type="component" value="Unassembled WGS sequence"/>
</dbReference>